<feature type="compositionally biased region" description="Low complexity" evidence="1">
    <location>
        <begin position="380"/>
        <end position="408"/>
    </location>
</feature>
<organism evidence="3 4">
    <name type="scientific">Somion occarium</name>
    <dbReference type="NCBI Taxonomy" id="3059160"/>
    <lineage>
        <taxon>Eukaryota</taxon>
        <taxon>Fungi</taxon>
        <taxon>Dikarya</taxon>
        <taxon>Basidiomycota</taxon>
        <taxon>Agaricomycotina</taxon>
        <taxon>Agaricomycetes</taxon>
        <taxon>Polyporales</taxon>
        <taxon>Cerrenaceae</taxon>
        <taxon>Somion</taxon>
    </lineage>
</organism>
<proteinExistence type="predicted"/>
<feature type="compositionally biased region" description="Low complexity" evidence="1">
    <location>
        <begin position="351"/>
        <end position="361"/>
    </location>
</feature>
<name>A0ABP1DUT3_9APHY</name>
<keyword evidence="2" id="KW-1133">Transmembrane helix</keyword>
<accession>A0ABP1DUT3</accession>
<feature type="region of interest" description="Disordered" evidence="1">
    <location>
        <begin position="252"/>
        <end position="297"/>
    </location>
</feature>
<feature type="region of interest" description="Disordered" evidence="1">
    <location>
        <begin position="107"/>
        <end position="139"/>
    </location>
</feature>
<keyword evidence="4" id="KW-1185">Reference proteome</keyword>
<dbReference type="Proteomes" id="UP001497453">
    <property type="component" value="Chromosome 6"/>
</dbReference>
<reference evidence="4" key="1">
    <citation type="submission" date="2024-04" db="EMBL/GenBank/DDBJ databases">
        <authorList>
            <person name="Shaw F."/>
            <person name="Minotto A."/>
        </authorList>
    </citation>
    <scope>NUCLEOTIDE SEQUENCE [LARGE SCALE GENOMIC DNA]</scope>
</reference>
<sequence>MACAPTPTETQYADVVTTTVVQTVSDSVTVLPPSVTTLTLVSQSCFSLSGPGGHNGCVPVDVTSVSTVDGGGERTVQVPAAVTFKVTTTVPIATLFAPCEDNEYIGSSSAVAPSSRSPPPPSPAGSLPPPPSSKSSLTSSIGYPSTDILITTTVTPAPLTYVSQGTTTMSDGGVYLTVLTITSTFGPTAIVVPSPAPATTHYNVTGASDDGPRNVTAPVVGGVLGGFFGFFGLVVIGWIVWRKRHRIFGRNTNPAHGMSYNSPPPSPVYEPKPKPYEYGLIGRDSSHPSREPSATFSSFPLTVRDSYASLGYQDVPFRSHSQGQVQEFGQKAQQRPVSSGSQDQGQRHRLSSSGSQGQGQSPRYYGHASSPSLKLSPGHSRSTTGSSSTPLLSTPPLSLPFSNSNAPYTYPPETPNTPNPPSAYFIPQPTSSTAGTRSSSGGRYDSGGAYQHPHEPYMQLQQAQALPPGAAQPILRQSWPSQYQSQPSQQQEENPGRLMANRS</sequence>
<evidence type="ECO:0000313" key="3">
    <source>
        <dbReference type="EMBL" id="CAL1711590.1"/>
    </source>
</evidence>
<evidence type="ECO:0008006" key="5">
    <source>
        <dbReference type="Google" id="ProtNLM"/>
    </source>
</evidence>
<feature type="compositionally biased region" description="Low complexity" evidence="1">
    <location>
        <begin position="430"/>
        <end position="448"/>
    </location>
</feature>
<gene>
    <name evidence="3" type="ORF">GFSPODELE1_LOCUS8414</name>
</gene>
<protein>
    <recommendedName>
        <fullName evidence="5">Transmembrane protein</fullName>
    </recommendedName>
</protein>
<feature type="transmembrane region" description="Helical" evidence="2">
    <location>
        <begin position="219"/>
        <end position="241"/>
    </location>
</feature>
<feature type="compositionally biased region" description="Polar residues" evidence="1">
    <location>
        <begin position="321"/>
        <end position="344"/>
    </location>
</feature>
<feature type="compositionally biased region" description="Pro residues" evidence="1">
    <location>
        <begin position="116"/>
        <end position="132"/>
    </location>
</feature>
<evidence type="ECO:0000313" key="4">
    <source>
        <dbReference type="Proteomes" id="UP001497453"/>
    </source>
</evidence>
<keyword evidence="2" id="KW-0812">Transmembrane</keyword>
<evidence type="ECO:0000256" key="2">
    <source>
        <dbReference type="SAM" id="Phobius"/>
    </source>
</evidence>
<feature type="compositionally biased region" description="Low complexity" evidence="1">
    <location>
        <begin position="459"/>
        <end position="491"/>
    </location>
</feature>
<feature type="region of interest" description="Disordered" evidence="1">
    <location>
        <begin position="321"/>
        <end position="503"/>
    </location>
</feature>
<evidence type="ECO:0000256" key="1">
    <source>
        <dbReference type="SAM" id="MobiDB-lite"/>
    </source>
</evidence>
<feature type="compositionally biased region" description="Pro residues" evidence="1">
    <location>
        <begin position="409"/>
        <end position="421"/>
    </location>
</feature>
<keyword evidence="2" id="KW-0472">Membrane</keyword>
<dbReference type="EMBL" id="OZ037949">
    <property type="protein sequence ID" value="CAL1711590.1"/>
    <property type="molecule type" value="Genomic_DNA"/>
</dbReference>